<name>A0A1F5PYB0_9BACT</name>
<dbReference type="AlphaFoldDB" id="A0A1F5PYB0"/>
<evidence type="ECO:0000256" key="1">
    <source>
        <dbReference type="SAM" id="MobiDB-lite"/>
    </source>
</evidence>
<feature type="region of interest" description="Disordered" evidence="1">
    <location>
        <begin position="90"/>
        <end position="110"/>
    </location>
</feature>
<dbReference type="Proteomes" id="UP000177281">
    <property type="component" value="Unassembled WGS sequence"/>
</dbReference>
<evidence type="ECO:0000313" key="3">
    <source>
        <dbReference type="Proteomes" id="UP000177281"/>
    </source>
</evidence>
<evidence type="ECO:0000313" key="2">
    <source>
        <dbReference type="EMBL" id="OGE94909.1"/>
    </source>
</evidence>
<sequence length="110" mass="11990">MKNQIFGRNLTPCQPGGYLRSLAFDSSDEMEQRILNNCNISGAVSMVVPKSGGLVAGIVSGETFPEDFEDRVLIFPPDLPSFEELAEILGPASDDDGGRDGGWDWDFFSE</sequence>
<accession>A0A1F5PYB0</accession>
<proteinExistence type="predicted"/>
<gene>
    <name evidence="2" type="ORF">A3B10_03955</name>
</gene>
<comment type="caution">
    <text evidence="2">The sequence shown here is derived from an EMBL/GenBank/DDBJ whole genome shotgun (WGS) entry which is preliminary data.</text>
</comment>
<protein>
    <submittedName>
        <fullName evidence="2">Uncharacterized protein</fullName>
    </submittedName>
</protein>
<reference evidence="2 3" key="1">
    <citation type="journal article" date="2016" name="Nat. Commun.">
        <title>Thousands of microbial genomes shed light on interconnected biogeochemical processes in an aquifer system.</title>
        <authorList>
            <person name="Anantharaman K."/>
            <person name="Brown C.T."/>
            <person name="Hug L.A."/>
            <person name="Sharon I."/>
            <person name="Castelle C.J."/>
            <person name="Probst A.J."/>
            <person name="Thomas B.C."/>
            <person name="Singh A."/>
            <person name="Wilkins M.J."/>
            <person name="Karaoz U."/>
            <person name="Brodie E.L."/>
            <person name="Williams K.H."/>
            <person name="Hubbard S.S."/>
            <person name="Banfield J.F."/>
        </authorList>
    </citation>
    <scope>NUCLEOTIDE SEQUENCE [LARGE SCALE GENOMIC DNA]</scope>
</reference>
<organism evidence="2 3">
    <name type="scientific">Candidatus Doudnabacteria bacterium RIFCSPLOWO2_01_FULL_44_21</name>
    <dbReference type="NCBI Taxonomy" id="1817841"/>
    <lineage>
        <taxon>Bacteria</taxon>
        <taxon>Candidatus Doudnaibacteriota</taxon>
    </lineage>
</organism>
<dbReference type="STRING" id="1817841.A3B10_03955"/>
<dbReference type="EMBL" id="MFFB01000007">
    <property type="protein sequence ID" value="OGE94909.1"/>
    <property type="molecule type" value="Genomic_DNA"/>
</dbReference>